<comment type="caution">
    <text evidence="11">The sequence shown here is derived from an EMBL/GenBank/DDBJ whole genome shotgun (WGS) entry which is preliminary data.</text>
</comment>
<dbReference type="Gene3D" id="3.40.50.200">
    <property type="entry name" value="Peptidase S8/S53 domain"/>
    <property type="match status" value="1"/>
</dbReference>
<feature type="signal peptide" evidence="8">
    <location>
        <begin position="1"/>
        <end position="23"/>
    </location>
</feature>
<keyword evidence="2 5" id="KW-0645">Protease</keyword>
<feature type="compositionally biased region" description="Low complexity" evidence="7">
    <location>
        <begin position="35"/>
        <end position="50"/>
    </location>
</feature>
<evidence type="ECO:0000256" key="8">
    <source>
        <dbReference type="SAM" id="SignalP"/>
    </source>
</evidence>
<reference evidence="12" key="1">
    <citation type="journal article" date="2019" name="Int. J. Syst. Evol. Microbiol.">
        <title>The Global Catalogue of Microorganisms (GCM) 10K type strain sequencing project: providing services to taxonomists for standard genome sequencing and annotation.</title>
        <authorList>
            <consortium name="The Broad Institute Genomics Platform"/>
            <consortium name="The Broad Institute Genome Sequencing Center for Infectious Disease"/>
            <person name="Wu L."/>
            <person name="Ma J."/>
        </authorList>
    </citation>
    <scope>NUCLEOTIDE SEQUENCE [LARGE SCALE GENOMIC DNA]</scope>
    <source>
        <strain evidence="12">JCM 17939</strain>
    </source>
</reference>
<feature type="active site" description="Charge relay system" evidence="5">
    <location>
        <position position="389"/>
    </location>
</feature>
<dbReference type="SUPFAM" id="SSF54897">
    <property type="entry name" value="Protease propeptides/inhibitors"/>
    <property type="match status" value="1"/>
</dbReference>
<dbReference type="InterPro" id="IPR023828">
    <property type="entry name" value="Peptidase_S8_Ser-AS"/>
</dbReference>
<evidence type="ECO:0008006" key="13">
    <source>
        <dbReference type="Google" id="ProtNLM"/>
    </source>
</evidence>
<dbReference type="InterPro" id="IPR023827">
    <property type="entry name" value="Peptidase_S8_Asp-AS"/>
</dbReference>
<feature type="domain" description="Inhibitor I9" evidence="10">
    <location>
        <begin position="111"/>
        <end position="154"/>
    </location>
</feature>
<dbReference type="Proteomes" id="UP001501442">
    <property type="component" value="Unassembled WGS sequence"/>
</dbReference>
<feature type="region of interest" description="Disordered" evidence="7">
    <location>
        <begin position="28"/>
        <end position="62"/>
    </location>
</feature>
<keyword evidence="3 5" id="KW-0378">Hydrolase</keyword>
<evidence type="ECO:0000256" key="4">
    <source>
        <dbReference type="ARBA" id="ARBA00022825"/>
    </source>
</evidence>
<dbReference type="InterPro" id="IPR010259">
    <property type="entry name" value="S8pro/Inhibitor_I9"/>
</dbReference>
<evidence type="ECO:0000259" key="9">
    <source>
        <dbReference type="Pfam" id="PF00082"/>
    </source>
</evidence>
<gene>
    <name evidence="11" type="ORF">GCM10023196_043780</name>
</gene>
<accession>A0ABP8UD25</accession>
<dbReference type="PROSITE" id="PS00136">
    <property type="entry name" value="SUBTILASE_ASP"/>
    <property type="match status" value="1"/>
</dbReference>
<keyword evidence="12" id="KW-1185">Reference proteome</keyword>
<organism evidence="11 12">
    <name type="scientific">Actinoallomurus vinaceus</name>
    <dbReference type="NCBI Taxonomy" id="1080074"/>
    <lineage>
        <taxon>Bacteria</taxon>
        <taxon>Bacillati</taxon>
        <taxon>Actinomycetota</taxon>
        <taxon>Actinomycetes</taxon>
        <taxon>Streptosporangiales</taxon>
        <taxon>Thermomonosporaceae</taxon>
        <taxon>Actinoallomurus</taxon>
    </lineage>
</organism>
<sequence>MGRPPAFRALFTALILLTLSATAIPAGADARKPVPAGNGARNRFNAAPPAAKRRPAAKPRLTDAKKPLAQRTGFVPAAAGKGVTGQYIVTLRPTADLQKRGRAPMAGDLAARYHGKVGHVYQGVSGFDVRMTDAQARLLAQDPAVERVEQNQKAALEDDTYTVQNPLNWGLDRIDQRDRPLSYSYSFATDGNTRKIYVIDSGIARAHKEFQFGTSSRVTFGTNTTGDGKDTDCNGHGTAVASVAAGNNVGAAEAAAIVDVKVVGCADDSGSTLTLMRGVDWVTQNAPKGSYVNMSVTVPRSSELDDAVSASIAKGITYVVAAGNQDEDACNRSPAATPGTITVGASTRNDARVTGTNVGGCINLFAPGENMLVADYENLSGYTSKSGTSFAAPLVTGAAALTPAGLSPADVRGKLIADASEDRLTDIGAGSPNQLLYMGAESRKTCTLTTKKVTSVERDTAHTNMFYNYAHQNDGWTGGDGTYSLGGLYGHGRLWIFSDTFFPPVNSDDTRPRSAPMINNSIVEETSSGLTTHYQGTKAAPVPNMPPAESDTWFWAGAPHNSKGDLQIIYQKYRRFGSGQWDWGWDSNVLADFKNDNLTAPIWLKRMPSEHGIAWGTSIRETEDVNEPYTYIYGVEDVHTGPVDDPTGVYKYLHIARVPGRDLSDTGSWQYLDEHGDWMPSEEWSARQMIAGTGNYLPVSNEFSVSTLDEDYLVTQDSSEAFSGKIMLYSGCSPSGPFGAPTQLWTTTEGGPWGDYGNGNVFTYNAKSHDSLSSGAFRFGATLTISYNINSMNPDDLYADIKLYQPRFIKVEVSDP</sequence>
<dbReference type="PRINTS" id="PR00723">
    <property type="entry name" value="SUBTILISIN"/>
</dbReference>
<protein>
    <recommendedName>
        <fullName evidence="13">Peptidase S8/S53 domain-containing protein</fullName>
    </recommendedName>
</protein>
<evidence type="ECO:0000256" key="6">
    <source>
        <dbReference type="RuleBase" id="RU003355"/>
    </source>
</evidence>
<dbReference type="PROSITE" id="PS00137">
    <property type="entry name" value="SUBTILASE_HIS"/>
    <property type="match status" value="1"/>
</dbReference>
<feature type="active site" description="Charge relay system" evidence="5">
    <location>
        <position position="236"/>
    </location>
</feature>
<dbReference type="InterPro" id="IPR015500">
    <property type="entry name" value="Peptidase_S8_subtilisin-rel"/>
</dbReference>
<dbReference type="InterPro" id="IPR034193">
    <property type="entry name" value="PCSK9_ProteinaseK-like"/>
</dbReference>
<dbReference type="InterPro" id="IPR037045">
    <property type="entry name" value="S8pro/Inhibitor_I9_sf"/>
</dbReference>
<evidence type="ECO:0000313" key="12">
    <source>
        <dbReference type="Proteomes" id="UP001501442"/>
    </source>
</evidence>
<evidence type="ECO:0000313" key="11">
    <source>
        <dbReference type="EMBL" id="GAA4628249.1"/>
    </source>
</evidence>
<keyword evidence="8" id="KW-0732">Signal</keyword>
<dbReference type="InterPro" id="IPR036852">
    <property type="entry name" value="Peptidase_S8/S53_dom_sf"/>
</dbReference>
<dbReference type="InterPro" id="IPR022398">
    <property type="entry name" value="Peptidase_S8_His-AS"/>
</dbReference>
<dbReference type="PANTHER" id="PTHR43806:SF11">
    <property type="entry name" value="CEREVISIN-RELATED"/>
    <property type="match status" value="1"/>
</dbReference>
<evidence type="ECO:0000256" key="7">
    <source>
        <dbReference type="SAM" id="MobiDB-lite"/>
    </source>
</evidence>
<evidence type="ECO:0000259" key="10">
    <source>
        <dbReference type="Pfam" id="PF05922"/>
    </source>
</evidence>
<dbReference type="Pfam" id="PF00082">
    <property type="entry name" value="Peptidase_S8"/>
    <property type="match status" value="1"/>
</dbReference>
<keyword evidence="4 5" id="KW-0720">Serine protease</keyword>
<dbReference type="InterPro" id="IPR000209">
    <property type="entry name" value="Peptidase_S8/S53_dom"/>
</dbReference>
<dbReference type="PANTHER" id="PTHR43806">
    <property type="entry name" value="PEPTIDASE S8"/>
    <property type="match status" value="1"/>
</dbReference>
<dbReference type="PROSITE" id="PS00138">
    <property type="entry name" value="SUBTILASE_SER"/>
    <property type="match status" value="1"/>
</dbReference>
<name>A0ABP8UD25_9ACTN</name>
<evidence type="ECO:0000256" key="5">
    <source>
        <dbReference type="PROSITE-ProRule" id="PRU01240"/>
    </source>
</evidence>
<evidence type="ECO:0000256" key="2">
    <source>
        <dbReference type="ARBA" id="ARBA00022670"/>
    </source>
</evidence>
<comment type="similarity">
    <text evidence="1 5 6">Belongs to the peptidase S8 family.</text>
</comment>
<evidence type="ECO:0000256" key="3">
    <source>
        <dbReference type="ARBA" id="ARBA00022801"/>
    </source>
</evidence>
<feature type="domain" description="Peptidase S8/S53" evidence="9">
    <location>
        <begin position="194"/>
        <end position="419"/>
    </location>
</feature>
<dbReference type="PROSITE" id="PS51892">
    <property type="entry name" value="SUBTILASE"/>
    <property type="match status" value="1"/>
</dbReference>
<feature type="active site" description="Charge relay system" evidence="5">
    <location>
        <position position="200"/>
    </location>
</feature>
<evidence type="ECO:0000256" key="1">
    <source>
        <dbReference type="ARBA" id="ARBA00011073"/>
    </source>
</evidence>
<feature type="chain" id="PRO_5047088013" description="Peptidase S8/S53 domain-containing protein" evidence="8">
    <location>
        <begin position="24"/>
        <end position="816"/>
    </location>
</feature>
<proteinExistence type="inferred from homology"/>
<dbReference type="RefSeq" id="WP_345432788.1">
    <property type="nucleotide sequence ID" value="NZ_BAABHK010000006.1"/>
</dbReference>
<dbReference type="Pfam" id="PF05922">
    <property type="entry name" value="Inhibitor_I9"/>
    <property type="match status" value="1"/>
</dbReference>
<dbReference type="InterPro" id="IPR050131">
    <property type="entry name" value="Peptidase_S8_subtilisin-like"/>
</dbReference>
<dbReference type="SUPFAM" id="SSF52743">
    <property type="entry name" value="Subtilisin-like"/>
    <property type="match status" value="1"/>
</dbReference>
<dbReference type="Gene3D" id="3.30.70.80">
    <property type="entry name" value="Peptidase S8 propeptide/proteinase inhibitor I9"/>
    <property type="match status" value="1"/>
</dbReference>
<dbReference type="EMBL" id="BAABHK010000006">
    <property type="protein sequence ID" value="GAA4628249.1"/>
    <property type="molecule type" value="Genomic_DNA"/>
</dbReference>
<dbReference type="CDD" id="cd04077">
    <property type="entry name" value="Peptidases_S8_PCSK9_ProteinaseK_like"/>
    <property type="match status" value="1"/>
</dbReference>